<sequence length="697" mass="73386">MESEPNRRAPGTVEDLSVLVVGEGALAAAVCERLSGTGRLVRAAHTDDGAVGVVTRRERRCGGPEVVTQETRYPSWPLLLADAAIAAVVFILPHAERESSCSGGVLGAMRLMSACRKSAAVRRLVVVADAAVYPCGPAAPSVIDENVSLSTASAYARNLAEIERLVLRCARSQFDPHAVVLRLAPVVGPGADNTLARLLTADIPWKPMGYDARLQLLHIDDAAAAVAAALTTTAAGVFNIAAPGVVTLGQAARRRGLLPVALPHTVLPQVAELAGIGRFTDGDIALLRFGRFLDTSRARTQLGFAPAYPTLAALDDHLRCHPPTPGAGPAVLEVLAGSAPPQRIADRLSASLGLPNVAEVAGRVAGAAVKSSGVGTVLGQAGRIAGAAARLTGLPGPARLAETAGGGARIAAELTGLSRVGDLAAQANRLAGALTAQLRQERRIDEYGYDAEFMDLCAKYLMGPFLENYLRLETVGLENISDAGRAVVVANHSGALPLDMVALGYATRYRHPARRTARVMGGDLVSCFPYVGDLLHRWGCVSACPEEADRLLAAGEIVVVCPEGYKGLGKPYAQRYQLQRFGRGGFVKAALRSGAPLIPAAVFGAEELYPMISQARPLAKLFGLPYLPITATFPWFGPLGLIPRRSRLIIEFGEPIPTAQFGPDAADDADLVLDLSHRIRVWIQDRLDARLAAADRN</sequence>
<evidence type="ECO:0000313" key="2">
    <source>
        <dbReference type="EMBL" id="QIS21623.1"/>
    </source>
</evidence>
<reference evidence="2 3" key="1">
    <citation type="journal article" date="2019" name="ACS Chem. Biol.">
        <title>Identification and Mobilization of a Cryptic Antibiotic Biosynthesis Gene Locus from a Human-Pathogenic Nocardia Isolate.</title>
        <authorList>
            <person name="Herisse M."/>
            <person name="Ishida K."/>
            <person name="Porter J.L."/>
            <person name="Howden B."/>
            <person name="Hertweck C."/>
            <person name="Stinear T.P."/>
            <person name="Pidot S.J."/>
        </authorList>
    </citation>
    <scope>NUCLEOTIDE SEQUENCE [LARGE SCALE GENOMIC DNA]</scope>
    <source>
        <strain evidence="2 3">AUSMDU00012715</strain>
    </source>
</reference>
<protein>
    <submittedName>
        <fullName evidence="2">NAD-dependent epimerase/dehydratase family protein</fullName>
    </submittedName>
</protein>
<dbReference type="InterPro" id="IPR001509">
    <property type="entry name" value="Epimerase_deHydtase"/>
</dbReference>
<dbReference type="SMART" id="SM00563">
    <property type="entry name" value="PlsC"/>
    <property type="match status" value="1"/>
</dbReference>
<dbReference type="Proteomes" id="UP000500953">
    <property type="component" value="Chromosome"/>
</dbReference>
<evidence type="ECO:0000259" key="1">
    <source>
        <dbReference type="SMART" id="SM00563"/>
    </source>
</evidence>
<dbReference type="CDD" id="cd07987">
    <property type="entry name" value="LPLAT_MGAT-like"/>
    <property type="match status" value="1"/>
</dbReference>
<accession>A0A6G9Z9D0</accession>
<dbReference type="Gene3D" id="3.40.50.720">
    <property type="entry name" value="NAD(P)-binding Rossmann-like Domain"/>
    <property type="match status" value="1"/>
</dbReference>
<dbReference type="AlphaFoldDB" id="A0A6G9Z9D0"/>
<dbReference type="GO" id="GO:0016746">
    <property type="term" value="F:acyltransferase activity"/>
    <property type="evidence" value="ECO:0007669"/>
    <property type="project" value="InterPro"/>
</dbReference>
<proteinExistence type="predicted"/>
<feature type="domain" description="Phospholipid/glycerol acyltransferase" evidence="1">
    <location>
        <begin position="486"/>
        <end position="605"/>
    </location>
</feature>
<name>A0A6G9Z9D0_9NOCA</name>
<dbReference type="Pfam" id="PF01553">
    <property type="entry name" value="Acyltransferase"/>
    <property type="match status" value="1"/>
</dbReference>
<dbReference type="SUPFAM" id="SSF51735">
    <property type="entry name" value="NAD(P)-binding Rossmann-fold domains"/>
    <property type="match status" value="1"/>
</dbReference>
<dbReference type="PANTHER" id="PTHR22753">
    <property type="entry name" value="TRANSMEMBRANE PROTEIN 68"/>
    <property type="match status" value="1"/>
</dbReference>
<organism evidence="2 3">
    <name type="scientific">Nocardia terpenica</name>
    <dbReference type="NCBI Taxonomy" id="455432"/>
    <lineage>
        <taxon>Bacteria</taxon>
        <taxon>Bacillati</taxon>
        <taxon>Actinomycetota</taxon>
        <taxon>Actinomycetes</taxon>
        <taxon>Mycobacteriales</taxon>
        <taxon>Nocardiaceae</taxon>
        <taxon>Nocardia</taxon>
    </lineage>
</organism>
<dbReference type="PANTHER" id="PTHR22753:SF14">
    <property type="entry name" value="MONOACYLGLYCEROL_DIACYLGLYCEROL O-ACYLTRANSFERASE"/>
    <property type="match status" value="1"/>
</dbReference>
<dbReference type="GO" id="GO:0016020">
    <property type="term" value="C:membrane"/>
    <property type="evidence" value="ECO:0007669"/>
    <property type="project" value="TreeGrafter"/>
</dbReference>
<dbReference type="EMBL" id="CP046173">
    <property type="protein sequence ID" value="QIS21623.1"/>
    <property type="molecule type" value="Genomic_DNA"/>
</dbReference>
<dbReference type="InterPro" id="IPR036291">
    <property type="entry name" value="NAD(P)-bd_dom_sf"/>
</dbReference>
<dbReference type="RefSeq" id="WP_167488911.1">
    <property type="nucleotide sequence ID" value="NZ_CP046173.1"/>
</dbReference>
<evidence type="ECO:0000313" key="3">
    <source>
        <dbReference type="Proteomes" id="UP000500953"/>
    </source>
</evidence>
<dbReference type="SUPFAM" id="SSF69593">
    <property type="entry name" value="Glycerol-3-phosphate (1)-acyltransferase"/>
    <property type="match status" value="1"/>
</dbReference>
<dbReference type="InterPro" id="IPR002123">
    <property type="entry name" value="Plipid/glycerol_acylTrfase"/>
</dbReference>
<dbReference type="Pfam" id="PF01370">
    <property type="entry name" value="Epimerase"/>
    <property type="match status" value="1"/>
</dbReference>
<gene>
    <name evidence="2" type="ORF">F6W96_28085</name>
</gene>